<keyword evidence="1" id="KW-0472">Membrane</keyword>
<evidence type="ECO:0000313" key="3">
    <source>
        <dbReference type="Proteomes" id="UP001157440"/>
    </source>
</evidence>
<evidence type="ECO:0000313" key="2">
    <source>
        <dbReference type="EMBL" id="GLS73224.1"/>
    </source>
</evidence>
<keyword evidence="1" id="KW-1133">Transmembrane helix</keyword>
<feature type="transmembrane region" description="Helical" evidence="1">
    <location>
        <begin position="26"/>
        <end position="46"/>
    </location>
</feature>
<protein>
    <submittedName>
        <fullName evidence="2">Uncharacterized protein</fullName>
    </submittedName>
</protein>
<organism evidence="2 3">
    <name type="scientific">Methylobacterium tardum</name>
    <dbReference type="NCBI Taxonomy" id="374432"/>
    <lineage>
        <taxon>Bacteria</taxon>
        <taxon>Pseudomonadati</taxon>
        <taxon>Pseudomonadota</taxon>
        <taxon>Alphaproteobacteria</taxon>
        <taxon>Hyphomicrobiales</taxon>
        <taxon>Methylobacteriaceae</taxon>
        <taxon>Methylobacterium</taxon>
    </lineage>
</organism>
<accession>A0AA37WUJ2</accession>
<proteinExistence type="predicted"/>
<reference evidence="3" key="1">
    <citation type="journal article" date="2019" name="Int. J. Syst. Evol. Microbiol.">
        <title>The Global Catalogue of Microorganisms (GCM) 10K type strain sequencing project: providing services to taxonomists for standard genome sequencing and annotation.</title>
        <authorList>
            <consortium name="The Broad Institute Genomics Platform"/>
            <consortium name="The Broad Institute Genome Sequencing Center for Infectious Disease"/>
            <person name="Wu L."/>
            <person name="Ma J."/>
        </authorList>
    </citation>
    <scope>NUCLEOTIDE SEQUENCE [LARGE SCALE GENOMIC DNA]</scope>
    <source>
        <strain evidence="3">NBRC 103632</strain>
    </source>
</reference>
<keyword evidence="3" id="KW-1185">Reference proteome</keyword>
<gene>
    <name evidence="2" type="ORF">GCM10007890_52390</name>
</gene>
<keyword evidence="1" id="KW-0812">Transmembrane</keyword>
<name>A0AA37WUJ2_9HYPH</name>
<evidence type="ECO:0000256" key="1">
    <source>
        <dbReference type="SAM" id="Phobius"/>
    </source>
</evidence>
<dbReference type="AlphaFoldDB" id="A0AA37WUJ2"/>
<dbReference type="Proteomes" id="UP001157440">
    <property type="component" value="Unassembled WGS sequence"/>
</dbReference>
<comment type="caution">
    <text evidence="2">The sequence shown here is derived from an EMBL/GenBank/DDBJ whole genome shotgun (WGS) entry which is preliminary data.</text>
</comment>
<dbReference type="EMBL" id="BSPL01000025">
    <property type="protein sequence ID" value="GLS73224.1"/>
    <property type="molecule type" value="Genomic_DNA"/>
</dbReference>
<sequence length="71" mass="8257">MNEDDSHGLLDPLWYDRAEPDEPPGLFLNAAAYLFLLLMTGFRVGVHVYWLPDQLWCWASDRIRRNLTAGH</sequence>